<comment type="similarity">
    <text evidence="2 10">Belongs to the ADP/ATP translocase tlc family.</text>
</comment>
<feature type="transmembrane region" description="Helical" evidence="10">
    <location>
        <begin position="253"/>
        <end position="276"/>
    </location>
</feature>
<feature type="transmembrane region" description="Helical" evidence="10">
    <location>
        <begin position="332"/>
        <end position="354"/>
    </location>
</feature>
<comment type="function">
    <text evidence="9 10">Provides the rickettsial cell with host ATP in exchange for rickettsial ADP. This is an obligate exchange system. This energy acquiring activity is an important component of rickettsial parasitism.</text>
</comment>
<reference evidence="12" key="1">
    <citation type="submission" date="2018-11" db="EMBL/GenBank/DDBJ databases">
        <title>Phylogenetic, genomic, and biogeographic characterization of a novel and ubiquitous marine invertebrate-associated Rickettsiales parasite, Candidatus Marinoinvertebrata rohwerii, gen. nov., sp. nov.</title>
        <authorList>
            <person name="Klinges J.G."/>
            <person name="Rosales S.M."/>
            <person name="Mcminds R."/>
            <person name="Shaver E.C."/>
            <person name="Shantz A."/>
            <person name="Peters E.C."/>
            <person name="Burkepile D.E."/>
            <person name="Silliman B.R."/>
            <person name="Vega Thurber R.L."/>
        </authorList>
    </citation>
    <scope>NUCLEOTIDE SEQUENCE [LARGE SCALE GENOMIC DNA]</scope>
    <source>
        <strain evidence="12">a_cerv_44</strain>
    </source>
</reference>
<dbReference type="AlphaFoldDB" id="A0A3R9ZQK4"/>
<sequence>MKYLLNLIPIKKDEISRFIVISLMMLMILFIYSIERTVKDTIVINEMGAELISAIKLYCTMPIAILMMLIYAKLSNELNKTTIFHLFNGFFITYFLIFTFVINPNISYFHFDFNGTKNNYPYLSYFIAIIENWSYSLYFVLAELWGSVMLSLMFWQTANQVFKITEAKRLYPLFGLVAQLGLITSGGLLRLFSNKNICKSGWQQSLEYINYSVLFAGISLSVLYFILTNVLVSKDIINAETIKKKKKEGFIKSLKHVFTSKYIGLIALLILCYGISINIVEGVWKAQAGAVYTDKQDYARFMSNLQTYTGLASMSAMLFGSYILSKISWKTAALLTPIIILITGVAFFIFSIYQMEIVEVIPFLTLAPIVVAVFIGLMQNILGKATKYAFFDATKEIAYIPLDESLKSKGKAAADVIGGRLGKSGGALIQQFLLILALIFNPSLVSLEPGEALISLSSILFIIFLVIMIIWLLSVGVLSKEFNKLTKNKKD</sequence>
<dbReference type="NCBIfam" id="TIGR00769">
    <property type="entry name" value="AAA"/>
    <property type="match status" value="1"/>
</dbReference>
<feature type="transmembrane region" description="Helical" evidence="10">
    <location>
        <begin position="209"/>
        <end position="232"/>
    </location>
</feature>
<keyword evidence="12" id="KW-1185">Reference proteome</keyword>
<organism evidence="11 12">
    <name type="scientific">Candidatus Aquarickettsia rohweri</name>
    <dbReference type="NCBI Taxonomy" id="2602574"/>
    <lineage>
        <taxon>Bacteria</taxon>
        <taxon>Pseudomonadati</taxon>
        <taxon>Pseudomonadota</taxon>
        <taxon>Alphaproteobacteria</taxon>
        <taxon>Rickettsiales</taxon>
        <taxon>Candidatus Midichloriaceae</taxon>
        <taxon>Candidatus Aquarickettsia</taxon>
    </lineage>
</organism>
<evidence type="ECO:0000256" key="3">
    <source>
        <dbReference type="ARBA" id="ARBA00022448"/>
    </source>
</evidence>
<dbReference type="GO" id="GO:0005524">
    <property type="term" value="F:ATP binding"/>
    <property type="evidence" value="ECO:0007669"/>
    <property type="project" value="UniProtKB-KW"/>
</dbReference>
<keyword evidence="5 10" id="KW-0547">Nucleotide-binding</keyword>
<evidence type="ECO:0000256" key="5">
    <source>
        <dbReference type="ARBA" id="ARBA00022741"/>
    </source>
</evidence>
<dbReference type="EMBL" id="RXFM01000024">
    <property type="protein sequence ID" value="RST69240.1"/>
    <property type="molecule type" value="Genomic_DNA"/>
</dbReference>
<dbReference type="GO" id="GO:0005886">
    <property type="term" value="C:plasma membrane"/>
    <property type="evidence" value="ECO:0007669"/>
    <property type="project" value="UniProtKB-SubCell"/>
</dbReference>
<dbReference type="RefSeq" id="WP_126044577.1">
    <property type="nucleotide sequence ID" value="NZ_RXFM01000024.1"/>
</dbReference>
<dbReference type="OrthoDB" id="19786at2"/>
<dbReference type="InterPro" id="IPR004667">
    <property type="entry name" value="ADP_ATP_car_bac_type"/>
</dbReference>
<evidence type="ECO:0000256" key="8">
    <source>
        <dbReference type="ARBA" id="ARBA00023136"/>
    </source>
</evidence>
<evidence type="ECO:0000256" key="2">
    <source>
        <dbReference type="ARBA" id="ARBA00007127"/>
    </source>
</evidence>
<evidence type="ECO:0000256" key="10">
    <source>
        <dbReference type="RuleBase" id="RU363121"/>
    </source>
</evidence>
<keyword evidence="8 10" id="KW-0472">Membrane</keyword>
<dbReference type="Proteomes" id="UP000279470">
    <property type="component" value="Unassembled WGS sequence"/>
</dbReference>
<keyword evidence="4 10" id="KW-0812">Transmembrane</keyword>
<feature type="transmembrane region" description="Helical" evidence="10">
    <location>
        <begin position="453"/>
        <end position="478"/>
    </location>
</feature>
<evidence type="ECO:0000256" key="7">
    <source>
        <dbReference type="ARBA" id="ARBA00022989"/>
    </source>
</evidence>
<feature type="transmembrane region" description="Helical" evidence="10">
    <location>
        <begin position="83"/>
        <end position="102"/>
    </location>
</feature>
<feature type="transmembrane region" description="Helical" evidence="10">
    <location>
        <begin position="170"/>
        <end position="189"/>
    </location>
</feature>
<evidence type="ECO:0000256" key="4">
    <source>
        <dbReference type="ARBA" id="ARBA00022692"/>
    </source>
</evidence>
<feature type="transmembrane region" description="Helical" evidence="10">
    <location>
        <begin position="427"/>
        <end position="447"/>
    </location>
</feature>
<keyword evidence="6 10" id="KW-0067">ATP-binding</keyword>
<proteinExistence type="inferred from homology"/>
<gene>
    <name evidence="11" type="ORF">EIC27_02500</name>
</gene>
<comment type="caution">
    <text evidence="11">The sequence shown here is derived from an EMBL/GenBank/DDBJ whole genome shotgun (WGS) entry which is preliminary data.</text>
</comment>
<feature type="transmembrane region" description="Helical" evidence="10">
    <location>
        <begin position="122"/>
        <end position="150"/>
    </location>
</feature>
<feature type="transmembrane region" description="Helical" evidence="10">
    <location>
        <begin position="305"/>
        <end position="325"/>
    </location>
</feature>
<dbReference type="PANTHER" id="PTHR31187">
    <property type="match status" value="1"/>
</dbReference>
<comment type="subcellular location">
    <subcellularLocation>
        <location evidence="1">Cell membrane</location>
        <topology evidence="1">Multi-pass membrane protein</topology>
    </subcellularLocation>
    <subcellularLocation>
        <location evidence="10">Membrane</location>
        <topology evidence="10">Multi-pass membrane protein</topology>
    </subcellularLocation>
</comment>
<evidence type="ECO:0000313" key="12">
    <source>
        <dbReference type="Proteomes" id="UP000279470"/>
    </source>
</evidence>
<feature type="transmembrane region" description="Helical" evidence="10">
    <location>
        <begin position="54"/>
        <end position="71"/>
    </location>
</feature>
<dbReference type="Pfam" id="PF03219">
    <property type="entry name" value="TLC"/>
    <property type="match status" value="1"/>
</dbReference>
<evidence type="ECO:0000313" key="11">
    <source>
        <dbReference type="EMBL" id="RST69240.1"/>
    </source>
</evidence>
<accession>A0A3R9ZQK4</accession>
<feature type="transmembrane region" description="Helical" evidence="10">
    <location>
        <begin position="360"/>
        <end position="378"/>
    </location>
</feature>
<keyword evidence="3 10" id="KW-0813">Transport</keyword>
<evidence type="ECO:0000256" key="9">
    <source>
        <dbReference type="ARBA" id="ARBA00024792"/>
    </source>
</evidence>
<dbReference type="GO" id="GO:0005471">
    <property type="term" value="F:ATP:ADP antiporter activity"/>
    <property type="evidence" value="ECO:0007669"/>
    <property type="project" value="InterPro"/>
</dbReference>
<dbReference type="PANTHER" id="PTHR31187:SF1">
    <property type="entry name" value="ADP,ATP CARRIER PROTEIN 1"/>
    <property type="match status" value="1"/>
</dbReference>
<evidence type="ECO:0000256" key="6">
    <source>
        <dbReference type="ARBA" id="ARBA00022840"/>
    </source>
</evidence>
<keyword evidence="7 10" id="KW-1133">Transmembrane helix</keyword>
<name>A0A3R9ZQK4_9RICK</name>
<evidence type="ECO:0000256" key="1">
    <source>
        <dbReference type="ARBA" id="ARBA00004651"/>
    </source>
</evidence>
<protein>
    <recommendedName>
        <fullName evidence="10">ADP,ATP carrier protein</fullName>
    </recommendedName>
</protein>
<feature type="transmembrane region" description="Helical" evidence="10">
    <location>
        <begin position="15"/>
        <end position="34"/>
    </location>
</feature>